<feature type="transmembrane region" description="Helical" evidence="1">
    <location>
        <begin position="173"/>
        <end position="196"/>
    </location>
</feature>
<feature type="transmembrane region" description="Helical" evidence="1">
    <location>
        <begin position="6"/>
        <end position="22"/>
    </location>
</feature>
<evidence type="ECO:0000259" key="2">
    <source>
        <dbReference type="Pfam" id="PF01578"/>
    </source>
</evidence>
<dbReference type="EMBL" id="JOKH01000002">
    <property type="protein sequence ID" value="KEQ18013.1"/>
    <property type="molecule type" value="Genomic_DNA"/>
</dbReference>
<organism evidence="3 4">
    <name type="scientific">Endozoicomonas numazuensis</name>
    <dbReference type="NCBI Taxonomy" id="1137799"/>
    <lineage>
        <taxon>Bacteria</taxon>
        <taxon>Pseudomonadati</taxon>
        <taxon>Pseudomonadota</taxon>
        <taxon>Gammaproteobacteria</taxon>
        <taxon>Oceanospirillales</taxon>
        <taxon>Endozoicomonadaceae</taxon>
        <taxon>Endozoicomonas</taxon>
    </lineage>
</organism>
<feature type="domain" description="Cytochrome c assembly protein" evidence="2">
    <location>
        <begin position="43"/>
        <end position="257"/>
    </location>
</feature>
<evidence type="ECO:0000313" key="3">
    <source>
        <dbReference type="EMBL" id="KEQ18013.1"/>
    </source>
</evidence>
<sequence>MNVMLVSIGAIVLYAMGMVCQWGRITGRGGARNVVLLATTAGAVLHTFALYFSIHTNKGANLGILTISSLTTLMVTLVVLLSSLRKPSESLLVTILPFSMISILAAWLTPVEHIFKSPTLMVVHVLLSVLAYGLLMVAVCQSLLLAYQEKQLRRHNQKRLLKALPPLQTMEKLLFEFLSVGVILLTLSLISGFLYIDNMFAKEMLHKTVLSLVAWVLFTTLLIGHWVNGWRGQKAMRWTVAGFILLLVAYFGWRTVVDFILVR</sequence>
<feature type="transmembrane region" description="Helical" evidence="1">
    <location>
        <begin position="91"/>
        <end position="109"/>
    </location>
</feature>
<dbReference type="GO" id="GO:0020037">
    <property type="term" value="F:heme binding"/>
    <property type="evidence" value="ECO:0007669"/>
    <property type="project" value="InterPro"/>
</dbReference>
<keyword evidence="4" id="KW-1185">Reference proteome</keyword>
<comment type="caution">
    <text evidence="3">The sequence shown here is derived from an EMBL/GenBank/DDBJ whole genome shotgun (WGS) entry which is preliminary data.</text>
</comment>
<name>A0A081NHU0_9GAMM</name>
<dbReference type="STRING" id="1137799.GZ78_10470"/>
<reference evidence="3 4" key="1">
    <citation type="submission" date="2014-06" db="EMBL/GenBank/DDBJ databases">
        <title>Whole Genome Sequences of Three Symbiotic Endozoicomonas Bacteria.</title>
        <authorList>
            <person name="Neave M.J."/>
            <person name="Apprill A."/>
            <person name="Voolstra C.R."/>
        </authorList>
    </citation>
    <scope>NUCLEOTIDE SEQUENCE [LARGE SCALE GENOMIC DNA]</scope>
    <source>
        <strain evidence="3 4">DSM 25634</strain>
    </source>
</reference>
<dbReference type="InterPro" id="IPR002541">
    <property type="entry name" value="Cyt_c_assembly"/>
</dbReference>
<dbReference type="PANTHER" id="PTHR38034">
    <property type="entry name" value="INNER MEMBRANE PROTEIN YPJD"/>
    <property type="match status" value="1"/>
</dbReference>
<feature type="transmembrane region" description="Helical" evidence="1">
    <location>
        <begin position="208"/>
        <end position="228"/>
    </location>
</feature>
<keyword evidence="1" id="KW-0812">Transmembrane</keyword>
<evidence type="ECO:0000313" key="4">
    <source>
        <dbReference type="Proteomes" id="UP000028073"/>
    </source>
</evidence>
<feature type="transmembrane region" description="Helical" evidence="1">
    <location>
        <begin position="60"/>
        <end position="84"/>
    </location>
</feature>
<dbReference type="GO" id="GO:0005886">
    <property type="term" value="C:plasma membrane"/>
    <property type="evidence" value="ECO:0007669"/>
    <property type="project" value="TreeGrafter"/>
</dbReference>
<dbReference type="eggNOG" id="COG4137">
    <property type="taxonomic scope" value="Bacteria"/>
</dbReference>
<proteinExistence type="predicted"/>
<evidence type="ECO:0000256" key="1">
    <source>
        <dbReference type="SAM" id="Phobius"/>
    </source>
</evidence>
<feature type="transmembrane region" description="Helical" evidence="1">
    <location>
        <begin position="34"/>
        <end position="54"/>
    </location>
</feature>
<feature type="transmembrane region" description="Helical" evidence="1">
    <location>
        <begin position="121"/>
        <end position="147"/>
    </location>
</feature>
<accession>A0A081NHU0</accession>
<keyword evidence="1" id="KW-1133">Transmembrane helix</keyword>
<gene>
    <name evidence="3" type="ORF">GZ78_10470</name>
</gene>
<dbReference type="PANTHER" id="PTHR38034:SF1">
    <property type="entry name" value="INNER MEMBRANE PROTEIN YPJD"/>
    <property type="match status" value="1"/>
</dbReference>
<dbReference type="AlphaFoldDB" id="A0A081NHU0"/>
<dbReference type="Pfam" id="PF01578">
    <property type="entry name" value="Cytochrom_C_asm"/>
    <property type="match status" value="1"/>
</dbReference>
<dbReference type="InterPro" id="IPR052372">
    <property type="entry name" value="YpjD/HemX"/>
</dbReference>
<dbReference type="Proteomes" id="UP000028073">
    <property type="component" value="Unassembled WGS sequence"/>
</dbReference>
<dbReference type="GO" id="GO:0017004">
    <property type="term" value="P:cytochrome complex assembly"/>
    <property type="evidence" value="ECO:0007669"/>
    <property type="project" value="InterPro"/>
</dbReference>
<protein>
    <recommendedName>
        <fullName evidence="2">Cytochrome c assembly protein domain-containing protein</fullName>
    </recommendedName>
</protein>
<feature type="transmembrane region" description="Helical" evidence="1">
    <location>
        <begin position="235"/>
        <end position="253"/>
    </location>
</feature>
<keyword evidence="1" id="KW-0472">Membrane</keyword>